<reference evidence="2 3" key="1">
    <citation type="journal article" date="2009" name="Stand. Genomic Sci.">
        <title>Complete genome sequence of Rhodothermus marinus type strain (R-10).</title>
        <authorList>
            <person name="Nolan M."/>
            <person name="Tindall B.J."/>
            <person name="Pomrenke H."/>
            <person name="Lapidus A."/>
            <person name="Copeland A."/>
            <person name="Glavina Del Rio T."/>
            <person name="Lucas S."/>
            <person name="Chen F."/>
            <person name="Tice H."/>
            <person name="Cheng J.F."/>
            <person name="Saunders E."/>
            <person name="Han C."/>
            <person name="Bruce D."/>
            <person name="Goodwin L."/>
            <person name="Chain P."/>
            <person name="Pitluck S."/>
            <person name="Ovchinikova G."/>
            <person name="Pati A."/>
            <person name="Ivanova N."/>
            <person name="Mavromatis K."/>
            <person name="Chen A."/>
            <person name="Palaniappan K."/>
            <person name="Land M."/>
            <person name="Hauser L."/>
            <person name="Chang Y.J."/>
            <person name="Jeffries C.D."/>
            <person name="Brettin T."/>
            <person name="Goker M."/>
            <person name="Bristow J."/>
            <person name="Eisen J.A."/>
            <person name="Markowitz V."/>
            <person name="Hugenholtz P."/>
            <person name="Kyrpides N.C."/>
            <person name="Klenk H.P."/>
            <person name="Detter J.C."/>
        </authorList>
    </citation>
    <scope>NUCLEOTIDE SEQUENCE [LARGE SCALE GENOMIC DNA]</scope>
    <source>
        <strain evidence="3">ATCC 43812 / DSM 4252 / R-10</strain>
    </source>
</reference>
<protein>
    <recommendedName>
        <fullName evidence="4">DUF4249 domain-containing protein</fullName>
    </recommendedName>
</protein>
<dbReference type="RefSeq" id="WP_012843485.1">
    <property type="nucleotide sequence ID" value="NC_013501.1"/>
</dbReference>
<dbReference type="eggNOG" id="ENOG5033WE4">
    <property type="taxonomic scope" value="Bacteria"/>
</dbReference>
<evidence type="ECO:0000256" key="1">
    <source>
        <dbReference type="SAM" id="SignalP"/>
    </source>
</evidence>
<accession>D0MHB5</accession>
<proteinExistence type="predicted"/>
<dbReference type="STRING" id="518766.Rmar_0979"/>
<name>D0MHB5_RHOM4</name>
<sequence length="298" mass="33621">MPRAALWLVLIGMLGWAACDQVEPVRFTPEYVVESYQIAGEPLQPVWLTRTLPIEAVYVPDSVRVRGAQVRIALLDEQGMPERWYPYEEHPDSPGYYVPVPLVREARVRPLRTYRLEARMPDGTLLTAETTVPDTFRVLGANLDSVRYQSEVRLELIMTRSEYPGRQAVYIITTEALEPTEENLTPFGRALYEDSTFTLEELRVSGSPILNEANYTELPDGTLRLQLPWLAVLFYGPNRVTISALDDNLYDLIRTQSVQQGGSTLSPGEIPAVLEHVEGGRGVFGSYARVQYTFVVAR</sequence>
<feature type="signal peptide" evidence="1">
    <location>
        <begin position="1"/>
        <end position="17"/>
    </location>
</feature>
<keyword evidence="3" id="KW-1185">Reference proteome</keyword>
<dbReference type="Pfam" id="PF14054">
    <property type="entry name" value="DUF4249"/>
    <property type="match status" value="1"/>
</dbReference>
<dbReference type="InterPro" id="IPR025345">
    <property type="entry name" value="DUF4249"/>
</dbReference>
<keyword evidence="1" id="KW-0732">Signal</keyword>
<dbReference type="AlphaFoldDB" id="D0MHB5"/>
<dbReference type="EMBL" id="CP001807">
    <property type="protein sequence ID" value="ACY47873.1"/>
    <property type="molecule type" value="Genomic_DNA"/>
</dbReference>
<dbReference type="OrthoDB" id="1523417at2"/>
<dbReference type="HOGENOM" id="CLU_865704_0_0_10"/>
<organism evidence="2 3">
    <name type="scientific">Rhodothermus marinus (strain ATCC 43812 / DSM 4252 / R-10)</name>
    <name type="common">Rhodothermus obamensis</name>
    <dbReference type="NCBI Taxonomy" id="518766"/>
    <lineage>
        <taxon>Bacteria</taxon>
        <taxon>Pseudomonadati</taxon>
        <taxon>Rhodothermota</taxon>
        <taxon>Rhodothermia</taxon>
        <taxon>Rhodothermales</taxon>
        <taxon>Rhodothermaceae</taxon>
        <taxon>Rhodothermus</taxon>
    </lineage>
</organism>
<feature type="chain" id="PRO_5003012160" description="DUF4249 domain-containing protein" evidence="1">
    <location>
        <begin position="18"/>
        <end position="298"/>
    </location>
</feature>
<dbReference type="KEGG" id="rmr:Rmar_0979"/>
<dbReference type="Proteomes" id="UP000002221">
    <property type="component" value="Chromosome"/>
</dbReference>
<evidence type="ECO:0008006" key="4">
    <source>
        <dbReference type="Google" id="ProtNLM"/>
    </source>
</evidence>
<dbReference type="PROSITE" id="PS51257">
    <property type="entry name" value="PROKAR_LIPOPROTEIN"/>
    <property type="match status" value="1"/>
</dbReference>
<gene>
    <name evidence="2" type="ordered locus">Rmar_0979</name>
</gene>
<evidence type="ECO:0000313" key="3">
    <source>
        <dbReference type="Proteomes" id="UP000002221"/>
    </source>
</evidence>
<evidence type="ECO:0000313" key="2">
    <source>
        <dbReference type="EMBL" id="ACY47873.1"/>
    </source>
</evidence>